<feature type="signal peptide" evidence="1">
    <location>
        <begin position="1"/>
        <end position="23"/>
    </location>
</feature>
<evidence type="ECO:0000313" key="3">
    <source>
        <dbReference type="Proteomes" id="UP000569951"/>
    </source>
</evidence>
<keyword evidence="1" id="KW-0732">Signal</keyword>
<protein>
    <recommendedName>
        <fullName evidence="4">LPS-assembly protein LptD</fullName>
    </recommendedName>
</protein>
<dbReference type="GO" id="GO:0009279">
    <property type="term" value="C:cell outer membrane"/>
    <property type="evidence" value="ECO:0007669"/>
    <property type="project" value="TreeGrafter"/>
</dbReference>
<organism evidence="2 3">
    <name type="scientific">Deinobacterium chartae</name>
    <dbReference type="NCBI Taxonomy" id="521158"/>
    <lineage>
        <taxon>Bacteria</taxon>
        <taxon>Thermotogati</taxon>
        <taxon>Deinococcota</taxon>
        <taxon>Deinococci</taxon>
        <taxon>Deinococcales</taxon>
        <taxon>Deinococcaceae</taxon>
        <taxon>Deinobacterium</taxon>
    </lineage>
</organism>
<name>A0A841I2F8_9DEIO</name>
<dbReference type="PANTHER" id="PTHR30189">
    <property type="entry name" value="LPS-ASSEMBLY PROTEIN"/>
    <property type="match status" value="1"/>
</dbReference>
<sequence length="907" mass="99695">MNHRRLLTTVACTLGLLIGTASARTIEIIEAETLELRNVVPAEGQPAQELVIISGPLVELHVDRDVILAKRVEFNRSTRTLTLVGAGVYRTFTRDARGVEDQQELRGENLVVNLANEGVQGEDVLVSTSQIEVRGAEIERVPGQLKVNQGYFTPCGRCGQTPNDYAFRAKQLTIYPGDRLVAYDAIILLADEPVMYLPLVVLLLNDPDRQPRLEFGNEEGANGDGRFLLLDLPYVVGGNAFGFTLLRYYQNRPAQFGFGVEHTAYNLLGTLSRLDLEAIAEPQRRSDGSGYNYNLDLRWQGKAELLGATDGLNFDLRMRRQDFYDSGSVRGLQNSTSEHGVTRVNFGIKGSWPRADLEFNYVDLFDNEPETPAPEEVLKRPEFKLDPKVFTLGNLSADFAITFGNYRAPVDPSNRSARLQGPTIEAVRLLEQHTINYSTDLWQGANFSVSNTFTGQYYSTGERAVNLNIDARLTQTFSVGNSVALAYNYARLEGESPFFFDRIAGRRLNHSLTLSGAFRPWPWLNVDASQTYDLLKPGDRQPAAQFGVRLNPDPLDLNVRLERNFFTGAGLERWTVNLGLGRQGPSFSVNTGFTAATGRYDPLVVRLGLSDGNRSNNFTVETRFDLNTGKYDRHSLSLAATETGDHPNKITVSASEAYTFSNSRLDGSFSVGSPYLKFGVQHSLLLTQDPARQATADTSSSLTATLGSGSSANNPSWLLTYGGPYNPYLGGWTKPSLKGEFRITRTGQVLDASAQLNMPGLQQSDIELRSATLRAQFEVTPRIGLQGNFSYSQYGTGNARQDTFNFSPLGVTFALGGGEGRAPDAFFTAALNQSIALKAGETFSARLEPIFIMTINRCCWALQAELNASSQNPRFRVGLVLPAGGTAPIVDVLKNQTQFFPGLSSGQ</sequence>
<dbReference type="AlphaFoldDB" id="A0A841I2F8"/>
<evidence type="ECO:0008006" key="4">
    <source>
        <dbReference type="Google" id="ProtNLM"/>
    </source>
</evidence>
<evidence type="ECO:0000256" key="1">
    <source>
        <dbReference type="SAM" id="SignalP"/>
    </source>
</evidence>
<dbReference type="GO" id="GO:1990351">
    <property type="term" value="C:transporter complex"/>
    <property type="evidence" value="ECO:0007669"/>
    <property type="project" value="TreeGrafter"/>
</dbReference>
<evidence type="ECO:0000313" key="2">
    <source>
        <dbReference type="EMBL" id="MBB6099184.1"/>
    </source>
</evidence>
<comment type="caution">
    <text evidence="2">The sequence shown here is derived from an EMBL/GenBank/DDBJ whole genome shotgun (WGS) entry which is preliminary data.</text>
</comment>
<dbReference type="EMBL" id="JACHHG010000009">
    <property type="protein sequence ID" value="MBB6099184.1"/>
    <property type="molecule type" value="Genomic_DNA"/>
</dbReference>
<proteinExistence type="predicted"/>
<dbReference type="Proteomes" id="UP000569951">
    <property type="component" value="Unassembled WGS sequence"/>
</dbReference>
<feature type="chain" id="PRO_5032785168" description="LPS-assembly protein LptD" evidence="1">
    <location>
        <begin position="24"/>
        <end position="907"/>
    </location>
</feature>
<reference evidence="2 3" key="1">
    <citation type="submission" date="2020-08" db="EMBL/GenBank/DDBJ databases">
        <title>Genomic Encyclopedia of Type Strains, Phase IV (KMG-IV): sequencing the most valuable type-strain genomes for metagenomic binning, comparative biology and taxonomic classification.</title>
        <authorList>
            <person name="Goeker M."/>
        </authorList>
    </citation>
    <scope>NUCLEOTIDE SEQUENCE [LARGE SCALE GENOMIC DNA]</scope>
    <source>
        <strain evidence="2 3">DSM 21458</strain>
    </source>
</reference>
<keyword evidence="3" id="KW-1185">Reference proteome</keyword>
<dbReference type="PANTHER" id="PTHR30189:SF1">
    <property type="entry name" value="LPS-ASSEMBLY PROTEIN LPTD"/>
    <property type="match status" value="1"/>
</dbReference>
<dbReference type="RefSeq" id="WP_183987926.1">
    <property type="nucleotide sequence ID" value="NZ_JACHHG010000009.1"/>
</dbReference>
<dbReference type="InterPro" id="IPR050218">
    <property type="entry name" value="LptD"/>
</dbReference>
<gene>
    <name evidence="2" type="ORF">HNR42_002620</name>
</gene>
<accession>A0A841I2F8</accession>